<reference evidence="4" key="1">
    <citation type="submission" date="2023-06" db="EMBL/GenBank/DDBJ databases">
        <title>Genomic analysis of the entomopathogenic nematode Steinernema hermaphroditum.</title>
        <authorList>
            <person name="Schwarz E.M."/>
            <person name="Heppert J.K."/>
            <person name="Baniya A."/>
            <person name="Schwartz H.T."/>
            <person name="Tan C.-H."/>
            <person name="Antoshechkin I."/>
            <person name="Sternberg P.W."/>
            <person name="Goodrich-Blair H."/>
            <person name="Dillman A.R."/>
        </authorList>
    </citation>
    <scope>NUCLEOTIDE SEQUENCE</scope>
    <source>
        <strain evidence="4">PS9179</strain>
        <tissue evidence="4">Whole animal</tissue>
    </source>
</reference>
<comment type="caution">
    <text evidence="4">The sequence shown here is derived from an EMBL/GenBank/DDBJ whole genome shotgun (WGS) entry which is preliminary data.</text>
</comment>
<evidence type="ECO:0000313" key="5">
    <source>
        <dbReference type="Proteomes" id="UP001175271"/>
    </source>
</evidence>
<dbReference type="PANTHER" id="PTHR32046">
    <property type="entry name" value="G DOMAIN-CONTAINING PROTEIN"/>
    <property type="match status" value="1"/>
</dbReference>
<dbReference type="Gene3D" id="3.40.50.300">
    <property type="entry name" value="P-loop containing nucleotide triphosphate hydrolases"/>
    <property type="match status" value="1"/>
</dbReference>
<dbReference type="EMBL" id="JAUCMV010000003">
    <property type="protein sequence ID" value="KAK0409252.1"/>
    <property type="molecule type" value="Genomic_DNA"/>
</dbReference>
<dbReference type="SUPFAM" id="SSF52540">
    <property type="entry name" value="P-loop containing nucleoside triphosphate hydrolases"/>
    <property type="match status" value="1"/>
</dbReference>
<feature type="coiled-coil region" evidence="1">
    <location>
        <begin position="1010"/>
        <end position="1037"/>
    </location>
</feature>
<evidence type="ECO:0000256" key="1">
    <source>
        <dbReference type="SAM" id="Coils"/>
    </source>
</evidence>
<organism evidence="4 5">
    <name type="scientific">Steinernema hermaphroditum</name>
    <dbReference type="NCBI Taxonomy" id="289476"/>
    <lineage>
        <taxon>Eukaryota</taxon>
        <taxon>Metazoa</taxon>
        <taxon>Ecdysozoa</taxon>
        <taxon>Nematoda</taxon>
        <taxon>Chromadorea</taxon>
        <taxon>Rhabditida</taxon>
        <taxon>Tylenchina</taxon>
        <taxon>Panagrolaimomorpha</taxon>
        <taxon>Strongyloidoidea</taxon>
        <taxon>Steinernematidae</taxon>
        <taxon>Steinernema</taxon>
    </lineage>
</organism>
<evidence type="ECO:0000259" key="3">
    <source>
        <dbReference type="Pfam" id="PF26633"/>
    </source>
</evidence>
<dbReference type="PROSITE" id="PS00675">
    <property type="entry name" value="SIGMA54_INTERACT_1"/>
    <property type="match status" value="1"/>
</dbReference>
<evidence type="ECO:0000313" key="4">
    <source>
        <dbReference type="EMBL" id="KAK0409252.1"/>
    </source>
</evidence>
<accession>A0AA39HNP6</accession>
<dbReference type="InterPro" id="IPR058519">
    <property type="entry name" value="DUF8206"/>
</dbReference>
<dbReference type="InterPro" id="IPR027417">
    <property type="entry name" value="P-loop_NTPase"/>
</dbReference>
<evidence type="ECO:0000256" key="2">
    <source>
        <dbReference type="SAM" id="MobiDB-lite"/>
    </source>
</evidence>
<feature type="region of interest" description="Disordered" evidence="2">
    <location>
        <begin position="415"/>
        <end position="466"/>
    </location>
</feature>
<dbReference type="Proteomes" id="UP001175271">
    <property type="component" value="Unassembled WGS sequence"/>
</dbReference>
<keyword evidence="1" id="KW-0175">Coiled coil</keyword>
<dbReference type="Pfam" id="PF26633">
    <property type="entry name" value="DUF8206"/>
    <property type="match status" value="1"/>
</dbReference>
<dbReference type="PANTHER" id="PTHR32046:SF11">
    <property type="entry name" value="IMMUNE-ASSOCIATED NUCLEOTIDE-BINDING PROTEIN 10-LIKE"/>
    <property type="match status" value="1"/>
</dbReference>
<feature type="region of interest" description="Disordered" evidence="2">
    <location>
        <begin position="1167"/>
        <end position="1186"/>
    </location>
</feature>
<dbReference type="AlphaFoldDB" id="A0AA39HNP6"/>
<name>A0AA39HNP6_9BILA</name>
<dbReference type="InterPro" id="IPR025662">
    <property type="entry name" value="Sigma_54_int_dom_ATP-bd_1"/>
</dbReference>
<gene>
    <name evidence="4" type="ORF">QR680_004433</name>
</gene>
<protein>
    <recommendedName>
        <fullName evidence="3">DUF8206 domain-containing protein</fullName>
    </recommendedName>
</protein>
<sequence length="1186" mass="135877">MTLPVSNEELLSQEQQCRAVSEGTHRSPQNSTFFVRIPLDGSNDHLSYSVPFDANHPPALMSVLEVYLPKYSEIHPSSTGELYGYIKLLDPTVNDYIDVDPVFYLHETVSPGYKIELWYKDKKTHPNAILLTERESIQEAVMEEPEREKIIHVRIYINKDFFLQDDIPLMPGGPHMIDGLLLQLIQKHGVLKNFSCLGLTYAWIWKKIDETLLDTNCEGEVEEGATYEVHFVKYSDHITKETSTYVKINTNSMGKLQAENLNNEVSRPRPPATQKNHPNAILLTKSECIQEACVEEPEKEKEIHVRIYKDKAFLLEEDISMKRGGPQMIKDLLIHLVQKHEILSKHTCYDWKYAWIWKNTDETLLDTNCKGEVEEGATYEVHFVKCSFNITKYTSTYIKINTDIFGKPRAEHYTNEFFRPRPPATQKSDSMGAKDESSTIKGSCEGESTRLVHSSAQTHSDHEHRNDLHSLLNIEEKVTEDRKVNSPWHADYAGAVKSYLTSNQNDKKLPVLDCAPRPSRPASPRNCTNSCVYETSDPHKERLNDILSKLIREELKKEDPTPLPSILQNVSLPPKPATEDSRKAITLVLLGETGVGKSTLINGIVNYLSYSSLSDAELNRLKCLIPAKFAFDGKSIRVGEQSDNEHIQIDGESATQRPKVYEFTQDEQLYRIIDVPGIGDSRGVEQDRKNFDYILEEINRHEEINAFCILIPPNNSRITVAMRYCIYELLSNLHKDAAKNIVFCFTKARSTFYKGGDILPILRDYLDKLKSQQDVEIQLREDRNMFYFDNEPFKFLCLKANGIHLDHERKEYDKSFNVSMDSTQRLFSYVKSLPPHDTTAMKALTETRRLILNMVPISAATSKKIQMNKASLKAQIEKLHWSRAQSLSLEEHLYFDDYYIVSTPLDRPRTVCASRRCTDMIPVGTSGRFDTHYKQICHDNCLLTQIQPGTYPNEDIKSCMIFPKYGEKICNKCGCDWEFHLHINHLQKIQMRKALNKELQKTLRNKNGEHLTLADVIKSYEAQLEQLTQDEELIKKISARFSTFLRNNSMSIRNDVYADYLKHALKLAEQEVGVGGSYEKVAELRMSLRAYEEEVNFLQSGAGDSGPVTMADIHDLKKELCGLAERHGEIVDLLCIAEGETQKLERKKSRSKTPVIEKRLIKEEKEDTKGSGVKTYNRKALANMKS</sequence>
<feature type="domain" description="DUF8206" evidence="3">
    <location>
        <begin position="905"/>
        <end position="984"/>
    </location>
</feature>
<keyword evidence="5" id="KW-1185">Reference proteome</keyword>
<proteinExistence type="predicted"/>